<reference evidence="2" key="1">
    <citation type="journal article" date="2015" name="Nat. Genet.">
        <title>The genome and transcriptome of the zoonotic hookworm Ancylostoma ceylanicum identify infection-specific gene families.</title>
        <authorList>
            <person name="Schwarz E.M."/>
            <person name="Hu Y."/>
            <person name="Antoshechkin I."/>
            <person name="Miller M.M."/>
            <person name="Sternberg P.W."/>
            <person name="Aroian R.V."/>
        </authorList>
    </citation>
    <scope>NUCLEOTIDE SEQUENCE</scope>
    <source>
        <strain evidence="2">HY135</strain>
    </source>
</reference>
<comment type="caution">
    <text evidence="1">The sequence shown here is derived from an EMBL/GenBank/DDBJ whole genome shotgun (WGS) entry which is preliminary data.</text>
</comment>
<evidence type="ECO:0000313" key="2">
    <source>
        <dbReference type="Proteomes" id="UP000024635"/>
    </source>
</evidence>
<protein>
    <submittedName>
        <fullName evidence="1">Uncharacterized protein</fullName>
    </submittedName>
</protein>
<gene>
    <name evidence="1" type="primary">Acey_s0002.g573</name>
    <name evidence="1" type="ORF">Y032_0002g573</name>
</gene>
<name>A0A016VZS2_9BILA</name>
<sequence>MPVNISLRSWTRALIWAMEKHIRYYRLLLKAVPLIPAHSGAAKQRIPGLKNRNNIIQKEVNHTSMPSISWIIDFYLHEITISENPYRPVLEVVESCQVRSGSRGDVKLLMAGELRSVE</sequence>
<dbReference type="OrthoDB" id="1278353at2759"/>
<keyword evidence="2" id="KW-1185">Reference proteome</keyword>
<dbReference type="Proteomes" id="UP000024635">
    <property type="component" value="Unassembled WGS sequence"/>
</dbReference>
<organism evidence="1 2">
    <name type="scientific">Ancylostoma ceylanicum</name>
    <dbReference type="NCBI Taxonomy" id="53326"/>
    <lineage>
        <taxon>Eukaryota</taxon>
        <taxon>Metazoa</taxon>
        <taxon>Ecdysozoa</taxon>
        <taxon>Nematoda</taxon>
        <taxon>Chromadorea</taxon>
        <taxon>Rhabditida</taxon>
        <taxon>Rhabditina</taxon>
        <taxon>Rhabditomorpha</taxon>
        <taxon>Strongyloidea</taxon>
        <taxon>Ancylostomatidae</taxon>
        <taxon>Ancylostomatinae</taxon>
        <taxon>Ancylostoma</taxon>
    </lineage>
</organism>
<dbReference type="AlphaFoldDB" id="A0A016VZS2"/>
<dbReference type="EMBL" id="JARK01001338">
    <property type="protein sequence ID" value="EYC33044.1"/>
    <property type="molecule type" value="Genomic_DNA"/>
</dbReference>
<proteinExistence type="predicted"/>
<evidence type="ECO:0000313" key="1">
    <source>
        <dbReference type="EMBL" id="EYC33044.1"/>
    </source>
</evidence>
<accession>A0A016VZS2</accession>